<feature type="transmembrane region" description="Helical" evidence="8">
    <location>
        <begin position="481"/>
        <end position="501"/>
    </location>
</feature>
<proteinExistence type="inferred from homology"/>
<feature type="transmembrane region" description="Helical" evidence="8">
    <location>
        <begin position="718"/>
        <end position="745"/>
    </location>
</feature>
<evidence type="ECO:0000256" key="6">
    <source>
        <dbReference type="ARBA" id="ARBA00038076"/>
    </source>
</evidence>
<dbReference type="InterPro" id="IPR050250">
    <property type="entry name" value="Macrolide_Exporter_MacB"/>
</dbReference>
<organism evidence="10 11">
    <name type="scientific">Nonomuraea helvata</name>
    <dbReference type="NCBI Taxonomy" id="37484"/>
    <lineage>
        <taxon>Bacteria</taxon>
        <taxon>Bacillati</taxon>
        <taxon>Actinomycetota</taxon>
        <taxon>Actinomycetes</taxon>
        <taxon>Streptosporangiales</taxon>
        <taxon>Streptosporangiaceae</taxon>
        <taxon>Nonomuraea</taxon>
    </lineage>
</organism>
<gene>
    <name evidence="10" type="ORF">ACFFSA_45530</name>
</gene>
<feature type="transmembrane region" description="Helical" evidence="8">
    <location>
        <begin position="766"/>
        <end position="794"/>
    </location>
</feature>
<keyword evidence="5 8" id="KW-0472">Membrane</keyword>
<dbReference type="PANTHER" id="PTHR30572:SF4">
    <property type="entry name" value="ABC TRANSPORTER PERMEASE YTRF"/>
    <property type="match status" value="1"/>
</dbReference>
<comment type="caution">
    <text evidence="10">The sequence shown here is derived from an EMBL/GenBank/DDBJ whole genome shotgun (WGS) entry which is preliminary data.</text>
</comment>
<dbReference type="EMBL" id="JBHMBW010000098">
    <property type="protein sequence ID" value="MFB9630379.1"/>
    <property type="molecule type" value="Genomic_DNA"/>
</dbReference>
<evidence type="ECO:0000256" key="8">
    <source>
        <dbReference type="SAM" id="Phobius"/>
    </source>
</evidence>
<evidence type="ECO:0000259" key="9">
    <source>
        <dbReference type="Pfam" id="PF02687"/>
    </source>
</evidence>
<evidence type="ECO:0000256" key="2">
    <source>
        <dbReference type="ARBA" id="ARBA00022475"/>
    </source>
</evidence>
<feature type="region of interest" description="Disordered" evidence="7">
    <location>
        <begin position="70"/>
        <end position="93"/>
    </location>
</feature>
<evidence type="ECO:0000256" key="7">
    <source>
        <dbReference type="SAM" id="MobiDB-lite"/>
    </source>
</evidence>
<comment type="subcellular location">
    <subcellularLocation>
        <location evidence="1">Cell membrane</location>
        <topology evidence="1">Multi-pass membrane protein</topology>
    </subcellularLocation>
</comment>
<protein>
    <submittedName>
        <fullName evidence="10">ABC transporter permease</fullName>
    </submittedName>
</protein>
<evidence type="ECO:0000256" key="3">
    <source>
        <dbReference type="ARBA" id="ARBA00022692"/>
    </source>
</evidence>
<keyword evidence="4 8" id="KW-1133">Transmembrane helix</keyword>
<feature type="transmembrane region" description="Helical" evidence="8">
    <location>
        <begin position="318"/>
        <end position="345"/>
    </location>
</feature>
<reference evidence="10 11" key="1">
    <citation type="submission" date="2024-09" db="EMBL/GenBank/DDBJ databases">
        <authorList>
            <person name="Sun Q."/>
            <person name="Mori K."/>
        </authorList>
    </citation>
    <scope>NUCLEOTIDE SEQUENCE [LARGE SCALE GENOMIC DNA]</scope>
    <source>
        <strain evidence="10 11">JCM 3143</strain>
    </source>
</reference>
<evidence type="ECO:0000256" key="4">
    <source>
        <dbReference type="ARBA" id="ARBA00022989"/>
    </source>
</evidence>
<dbReference type="RefSeq" id="WP_344991631.1">
    <property type="nucleotide sequence ID" value="NZ_BAAAXV010000005.1"/>
</dbReference>
<keyword evidence="2" id="KW-1003">Cell membrane</keyword>
<keyword evidence="3 8" id="KW-0812">Transmembrane</keyword>
<comment type="similarity">
    <text evidence="6">Belongs to the ABC-4 integral membrane protein family.</text>
</comment>
<feature type="transmembrane region" description="Helical" evidence="8">
    <location>
        <begin position="264"/>
        <end position="288"/>
    </location>
</feature>
<evidence type="ECO:0000313" key="10">
    <source>
        <dbReference type="EMBL" id="MFB9630379.1"/>
    </source>
</evidence>
<dbReference type="Pfam" id="PF02687">
    <property type="entry name" value="FtsX"/>
    <property type="match status" value="1"/>
</dbReference>
<feature type="transmembrane region" description="Helical" evidence="8">
    <location>
        <begin position="822"/>
        <end position="844"/>
    </location>
</feature>
<feature type="transmembrane region" description="Helical" evidence="8">
    <location>
        <begin position="21"/>
        <end position="44"/>
    </location>
</feature>
<feature type="transmembrane region" description="Helical" evidence="8">
    <location>
        <begin position="365"/>
        <end position="384"/>
    </location>
</feature>
<evidence type="ECO:0000256" key="5">
    <source>
        <dbReference type="ARBA" id="ARBA00023136"/>
    </source>
</evidence>
<accession>A0ABV5SFN2</accession>
<evidence type="ECO:0000313" key="11">
    <source>
        <dbReference type="Proteomes" id="UP001589532"/>
    </source>
</evidence>
<feature type="transmembrane region" description="Helical" evidence="8">
    <location>
        <begin position="405"/>
        <end position="425"/>
    </location>
</feature>
<feature type="transmembrane region" description="Helical" evidence="8">
    <location>
        <begin position="431"/>
        <end position="452"/>
    </location>
</feature>
<dbReference type="InterPro" id="IPR003838">
    <property type="entry name" value="ABC3_permease_C"/>
</dbReference>
<dbReference type="PANTHER" id="PTHR30572">
    <property type="entry name" value="MEMBRANE COMPONENT OF TRANSPORTER-RELATED"/>
    <property type="match status" value="1"/>
</dbReference>
<feature type="domain" description="ABC3 transporter permease C-terminal" evidence="9">
    <location>
        <begin position="270"/>
        <end position="389"/>
    </location>
</feature>
<name>A0ABV5SFN2_9ACTN</name>
<dbReference type="Proteomes" id="UP001589532">
    <property type="component" value="Unassembled WGS sequence"/>
</dbReference>
<evidence type="ECO:0000256" key="1">
    <source>
        <dbReference type="ARBA" id="ARBA00004651"/>
    </source>
</evidence>
<sequence>MSAFGAALRISRRDALRFKGRTALIMVMIGLPVLVITAIITGAATTAITTKDKLGSLLGAADARIVTTTSRTPLEQGPGGEYSAQVPTPRPERPWTPAEIGTLLQGRLLRWQSNVVEARLADGFDRVDVFEADMRDPLTNGMRRLVEGRFAAAPGEVVVSPELIDRGARIGGTFKVWRPDRTVRVVGVAENPIRPGILEMVALPDGLLPHQNDGNSSGWLIDTAAPVQWPDVRRLNQTGLLVSSRAVIESSDFEDPRPLERRGLIGTGVAVVLIVTETVLLAGPAFAVGLRRRRRELAVIAAQGASGRQLRTIVLADGLVLGGVAALLGAALGIGAGLVVVSYAARLLDWTRGPADVPWGPVLGVAALGLLSGLTAALVPAIQASRQSPVQVLAGRAAVDTHGRAGRPVLGTVLVVLGVAANVLAVRRGTLSVAMASVPIVLGLVALMPWLVQATGRLAGRLPLPLRLSVRDASRHRVRTASAAAAVMGATMMAVTLGIGADSSYTEQEANRGSVVPMNTTVVQARGLDDQAWARLRALVERQLPGAALAGGWRVTDARGRSMNLSVAWREDCRKSCPAPHYYYEPMPVGDEQLLAFLQKRRDPQAAAALAAGKAVAFDAKLVRDGMVELQANYWDVDPKLVKTLRVPAVVSRAADAAQVGVVVPRSVLAAAGLQAEERMLYADAVPADERRLSTEVRALVGEGAFIDVQQGSEEERLIVLLLLLGAALVLVLGGTFAATGLAAADMRQDLDTLSAVGGPPRVRRFVVAAQAAYISGLGALVGLAGGAVSGIAATWPMTRSGYRGTGTSLFDPGPTTISMPWLFLAGVVVGLPLLAAVVAGLCARTRLVLARRVA</sequence>
<keyword evidence="11" id="KW-1185">Reference proteome</keyword>